<accession>A0A9X7BTM8</accession>
<evidence type="ECO:0000313" key="1">
    <source>
        <dbReference type="EMBL" id="PFV35654.1"/>
    </source>
</evidence>
<protein>
    <submittedName>
        <fullName evidence="1">Uncharacterized protein</fullName>
    </submittedName>
</protein>
<gene>
    <name evidence="1" type="ORF">COK99_01145</name>
</gene>
<comment type="caution">
    <text evidence="1">The sequence shown here is derived from an EMBL/GenBank/DDBJ whole genome shotgun (WGS) entry which is preliminary data.</text>
</comment>
<dbReference type="AlphaFoldDB" id="A0A9X7BTM8"/>
<reference evidence="1 2" key="1">
    <citation type="submission" date="2017-09" db="EMBL/GenBank/DDBJ databases">
        <title>Large-scale bioinformatics analysis of Bacillus genomes uncovers conserved roles of natural products in bacterial physiology.</title>
        <authorList>
            <consortium name="Agbiome Team Llc"/>
            <person name="Bleich R.M."/>
            <person name="Grubbs K.J."/>
            <person name="Santa Maria K.C."/>
            <person name="Allen S.E."/>
            <person name="Farag S."/>
            <person name="Shank E.A."/>
            <person name="Bowers A."/>
        </authorList>
    </citation>
    <scope>NUCLEOTIDE SEQUENCE [LARGE SCALE GENOMIC DNA]</scope>
    <source>
        <strain evidence="1 2">AFS060060</strain>
    </source>
</reference>
<sequence length="231" mass="27704">MQTVEELANYFVHYITQARFSIEPRTQSAISSIQFLLNKGWTLHDIKEELDNFSKTYPQIVTTLYHIEEIMKTKEPPNNLLNPDSFYYHNILREVPPPPTLKKDPESGKMVRVEFEFYLEMKKRFTMQELLDYWYKKMKIVPNEHMIKQDEGKFKYMLGNYTIDELLFMIDVAVVQRKENQLRPLRNAFELEKYLEEARDFIQRKENTHKVTGINREIKRHATDSNSASFH</sequence>
<evidence type="ECO:0000313" key="2">
    <source>
        <dbReference type="Proteomes" id="UP000223366"/>
    </source>
</evidence>
<proteinExistence type="predicted"/>
<name>A0A9X7BTM8_BACTU</name>
<dbReference type="EMBL" id="NVDU01000003">
    <property type="protein sequence ID" value="PFV35654.1"/>
    <property type="molecule type" value="Genomic_DNA"/>
</dbReference>
<dbReference type="RefSeq" id="WP_098205255.1">
    <property type="nucleotide sequence ID" value="NZ_NTYX01000011.1"/>
</dbReference>
<dbReference type="Proteomes" id="UP000223366">
    <property type="component" value="Unassembled WGS sequence"/>
</dbReference>
<organism evidence="1 2">
    <name type="scientific">Bacillus thuringiensis</name>
    <dbReference type="NCBI Taxonomy" id="1428"/>
    <lineage>
        <taxon>Bacteria</taxon>
        <taxon>Bacillati</taxon>
        <taxon>Bacillota</taxon>
        <taxon>Bacilli</taxon>
        <taxon>Bacillales</taxon>
        <taxon>Bacillaceae</taxon>
        <taxon>Bacillus</taxon>
        <taxon>Bacillus cereus group</taxon>
    </lineage>
</organism>